<feature type="transmembrane region" description="Helical" evidence="1">
    <location>
        <begin position="177"/>
        <end position="195"/>
    </location>
</feature>
<organism evidence="2 3">
    <name type="scientific">Microbacterium natoriense</name>
    <dbReference type="NCBI Taxonomy" id="284570"/>
    <lineage>
        <taxon>Bacteria</taxon>
        <taxon>Bacillati</taxon>
        <taxon>Actinomycetota</taxon>
        <taxon>Actinomycetes</taxon>
        <taxon>Micrococcales</taxon>
        <taxon>Microbacteriaceae</taxon>
        <taxon>Microbacterium</taxon>
    </lineage>
</organism>
<proteinExistence type="predicted"/>
<evidence type="ECO:0000313" key="3">
    <source>
        <dbReference type="Proteomes" id="UP001244427"/>
    </source>
</evidence>
<feature type="transmembrane region" description="Helical" evidence="1">
    <location>
        <begin position="363"/>
        <end position="384"/>
    </location>
</feature>
<dbReference type="Proteomes" id="UP001244427">
    <property type="component" value="Unassembled WGS sequence"/>
</dbReference>
<feature type="transmembrane region" description="Helical" evidence="1">
    <location>
        <begin position="24"/>
        <end position="41"/>
    </location>
</feature>
<protein>
    <submittedName>
        <fullName evidence="2">Uncharacterized protein</fullName>
    </submittedName>
</protein>
<sequence>MKALAALACVIIAARITIQQGVTAGIVLSVLLLPVWVVALWRLRGGSTILSLGVLAVFSGFVLTDFFAADHPTSDSMMQLNTFSLVGLLGGIGVVVWARSILGPAATALCYGCGLLVSVVTHGVNTDNLWKFDLSVPATVIVLALCMLSRRLWLEVAALLLLAVVSALNDSRSAGSMLLVAAALVMWQALGSRLAKSSTTVRTLAVFGFVAVIGYAALQAFILEGWFGKAAAVRSEAQIAQSGSLLLGGRPEIGASTELLAANPFGLGSGTVANGVDLFIAKSGMARLNYDPNNGYVEKYMFGDGYEVHSMLGDLWIRFGLFGAAMLIAMLVVVAVGTAGQVAQRQASGLTIFLTIQVFWDSMFAPFFSTSISTLILGVALMLAPRARDAVTRSASPDFVSFER</sequence>
<reference evidence="2 3" key="1">
    <citation type="submission" date="2023-07" db="EMBL/GenBank/DDBJ databases">
        <title>Comparative genomics of wheat-associated soil bacteria to identify genetic determinants of phenazine resistance.</title>
        <authorList>
            <person name="Mouncey N."/>
        </authorList>
    </citation>
    <scope>NUCLEOTIDE SEQUENCE [LARGE SCALE GENOMIC DNA]</scope>
    <source>
        <strain evidence="2 3">W4I9-1</strain>
    </source>
</reference>
<gene>
    <name evidence="2" type="ORF">QFZ53_001062</name>
</gene>
<feature type="transmembrane region" description="Helical" evidence="1">
    <location>
        <begin position="105"/>
        <end position="124"/>
    </location>
</feature>
<feature type="transmembrane region" description="Helical" evidence="1">
    <location>
        <begin position="319"/>
        <end position="343"/>
    </location>
</feature>
<feature type="transmembrane region" description="Helical" evidence="1">
    <location>
        <begin position="48"/>
        <end position="68"/>
    </location>
</feature>
<keyword evidence="1" id="KW-0812">Transmembrane</keyword>
<feature type="transmembrane region" description="Helical" evidence="1">
    <location>
        <begin position="136"/>
        <end position="165"/>
    </location>
</feature>
<evidence type="ECO:0000313" key="2">
    <source>
        <dbReference type="EMBL" id="MDQ0646866.1"/>
    </source>
</evidence>
<feature type="transmembrane region" description="Helical" evidence="1">
    <location>
        <begin position="201"/>
        <end position="223"/>
    </location>
</feature>
<comment type="caution">
    <text evidence="2">The sequence shown here is derived from an EMBL/GenBank/DDBJ whole genome shotgun (WGS) entry which is preliminary data.</text>
</comment>
<dbReference type="EMBL" id="JAUSXV010000001">
    <property type="protein sequence ID" value="MDQ0646866.1"/>
    <property type="molecule type" value="Genomic_DNA"/>
</dbReference>
<dbReference type="AlphaFoldDB" id="A0AAW8EU85"/>
<feature type="transmembrane region" description="Helical" evidence="1">
    <location>
        <begin position="80"/>
        <end position="98"/>
    </location>
</feature>
<keyword evidence="1" id="KW-0472">Membrane</keyword>
<keyword evidence="3" id="KW-1185">Reference proteome</keyword>
<accession>A0AAW8EU85</accession>
<evidence type="ECO:0000256" key="1">
    <source>
        <dbReference type="SAM" id="Phobius"/>
    </source>
</evidence>
<keyword evidence="1" id="KW-1133">Transmembrane helix</keyword>
<dbReference type="RefSeq" id="WP_307294340.1">
    <property type="nucleotide sequence ID" value="NZ_JAUSXV010000001.1"/>
</dbReference>
<name>A0AAW8EU85_9MICO</name>